<gene>
    <name evidence="1" type="ORF">CU098_001333</name>
</gene>
<evidence type="ECO:0000313" key="1">
    <source>
        <dbReference type="EMBL" id="RCH85037.1"/>
    </source>
</evidence>
<protein>
    <submittedName>
        <fullName evidence="1">Uncharacterized protein</fullName>
    </submittedName>
</protein>
<feature type="non-terminal residue" evidence="1">
    <location>
        <position position="292"/>
    </location>
</feature>
<name>A0A367J519_RHIST</name>
<reference evidence="1 2" key="1">
    <citation type="journal article" date="2018" name="G3 (Bethesda)">
        <title>Phylogenetic and Phylogenomic Definition of Rhizopus Species.</title>
        <authorList>
            <person name="Gryganskyi A.P."/>
            <person name="Golan J."/>
            <person name="Dolatabadi S."/>
            <person name="Mondo S."/>
            <person name="Robb S."/>
            <person name="Idnurm A."/>
            <person name="Muszewska A."/>
            <person name="Steczkiewicz K."/>
            <person name="Masonjones S."/>
            <person name="Liao H.L."/>
            <person name="Gajdeczka M.T."/>
            <person name="Anike F."/>
            <person name="Vuek A."/>
            <person name="Anishchenko I.M."/>
            <person name="Voigt K."/>
            <person name="de Hoog G.S."/>
            <person name="Smith M.E."/>
            <person name="Heitman J."/>
            <person name="Vilgalys R."/>
            <person name="Stajich J.E."/>
        </authorList>
    </citation>
    <scope>NUCLEOTIDE SEQUENCE [LARGE SCALE GENOMIC DNA]</scope>
    <source>
        <strain evidence="1 2">LSU 92-RS-03</strain>
    </source>
</reference>
<dbReference type="Proteomes" id="UP000253551">
    <property type="component" value="Unassembled WGS sequence"/>
</dbReference>
<comment type="caution">
    <text evidence="1">The sequence shown here is derived from an EMBL/GenBank/DDBJ whole genome shotgun (WGS) entry which is preliminary data.</text>
</comment>
<dbReference type="AlphaFoldDB" id="A0A367J519"/>
<keyword evidence="2" id="KW-1185">Reference proteome</keyword>
<sequence>MSMHNNIGHQFMQARFKADLEGMLEYFEKYPLKREIIENESLRIYFDSNFNRFESFGGREAMTRILLTAFRKQKDCLEDFDTPRFTEGLKASEFLRLLEIYNLQPYVVHELCALDGKYALLALQSIFQETDPRLQSNKSYLYFTYVKLMLNLDESDTKFYDESESAFVKQVSDHVEDPVQFTSIIGLFRDISMCFSRSGIQHSIKRFRALSCVDKIYASYSREIPETAIHIMAFPFGSKCEKIQSSKRKRSSTLCLRHKTDQTDRKSEKSLKETWTLSAIKYNTMTKHEQAF</sequence>
<dbReference type="EMBL" id="PJQM01004277">
    <property type="protein sequence ID" value="RCH85037.1"/>
    <property type="molecule type" value="Genomic_DNA"/>
</dbReference>
<organism evidence="1 2">
    <name type="scientific">Rhizopus stolonifer</name>
    <name type="common">Rhizopus nigricans</name>
    <dbReference type="NCBI Taxonomy" id="4846"/>
    <lineage>
        <taxon>Eukaryota</taxon>
        <taxon>Fungi</taxon>
        <taxon>Fungi incertae sedis</taxon>
        <taxon>Mucoromycota</taxon>
        <taxon>Mucoromycotina</taxon>
        <taxon>Mucoromycetes</taxon>
        <taxon>Mucorales</taxon>
        <taxon>Mucorineae</taxon>
        <taxon>Rhizopodaceae</taxon>
        <taxon>Rhizopus</taxon>
    </lineage>
</organism>
<accession>A0A367J519</accession>
<evidence type="ECO:0000313" key="2">
    <source>
        <dbReference type="Proteomes" id="UP000253551"/>
    </source>
</evidence>
<proteinExistence type="predicted"/>